<keyword evidence="14" id="KW-1185">Reference proteome</keyword>
<feature type="domain" description="4Fe-4S Mo/W bis-MGD-type" evidence="12">
    <location>
        <begin position="49"/>
        <end position="105"/>
    </location>
</feature>
<dbReference type="InterPro" id="IPR019546">
    <property type="entry name" value="TAT_signal_bac_arc"/>
</dbReference>
<evidence type="ECO:0000256" key="3">
    <source>
        <dbReference type="ARBA" id="ARBA00011771"/>
    </source>
</evidence>
<evidence type="ECO:0000259" key="12">
    <source>
        <dbReference type="PROSITE" id="PS51669"/>
    </source>
</evidence>
<dbReference type="SUPFAM" id="SSF53706">
    <property type="entry name" value="Formate dehydrogenase/DMSO reductase, domains 1-3"/>
    <property type="match status" value="1"/>
</dbReference>
<dbReference type="SUPFAM" id="SSF50692">
    <property type="entry name" value="ADC-like"/>
    <property type="match status" value="1"/>
</dbReference>
<dbReference type="GO" id="GO:0016491">
    <property type="term" value="F:oxidoreductase activity"/>
    <property type="evidence" value="ECO:0007669"/>
    <property type="project" value="UniProtKB-KW"/>
</dbReference>
<dbReference type="InterPro" id="IPR050612">
    <property type="entry name" value="Prok_Mopterin_Oxidored"/>
</dbReference>
<gene>
    <name evidence="13" type="ORF">SAMN05660330_02985</name>
</gene>
<dbReference type="Gene3D" id="2.20.25.90">
    <property type="entry name" value="ADC-like domains"/>
    <property type="match status" value="1"/>
</dbReference>
<dbReference type="PROSITE" id="PS51669">
    <property type="entry name" value="4FE4S_MOW_BIS_MGD"/>
    <property type="match status" value="1"/>
</dbReference>
<name>A0A1H0TAA2_9BACT</name>
<dbReference type="Gene3D" id="2.40.40.20">
    <property type="match status" value="1"/>
</dbReference>
<sequence length="852" mass="94293">MKIKRRDFLKLSAIAGATAAVGGCARSAVELNALSATKKSNVVIGEAPGEWKATTCQGCTTWCPTEVFVQDGRAVKVKGNRYSKQNDGKVCPRGHLSLQQVYDPDRLKVPMKRTNPNKGKGQDPGFVPISWDEALSTIADKMMALRHDKEPEKFCLMRGRYTYMRDLIYDVVPKTFGSPNNISHSSTCAEGEKFGSFFTEGYWDYRDYDLDNSRYILIWGCDPVASNRMVPATIKRLGEALDRATVAVVDPRLTTSGAKGHEWLPLIPGTDGAVALGIAHTILTEGLWNREFVGDFKDGVNRFVPGRKVTEEEFEEVHTYGVVKWWNIAVADMSASKAASVSGVPAEQIVRVARGLAAAAPHVAVWMGPGAAMQARGGYSAMAVHALAGLLGAVDNEGGSLQSAKIPVNKLNGDILKKYQDELAKKHSHMEKIDQRGRLELPALKSGKSGGGVATNNAVTGMLNNDPYEIKVLIGYMNNFPFSCNGTDKWEKALGKVPFTVHLTTNASEFTMFADIVIPCAVTKYEKWGFVKTKANRYAACTLVQPVIEPVWDVIQDETEFPYLLAEKLKDRGFANMYDCLVEMFCDPETGAKAKNSKELSLYALKYYTKPLWDGKKDTHGDKINGWAEMVARGMWNSAPYEYKSHWGKFKTETAKFEFYSETLKKALHKHAKRHHVSVDEVMTAVNYTARGELAFVPHHEPPMRHGAESEFPFVFIDYKSRLNREGRSQNCPWYYEFKHVDPGDVGGQDTLRINPVDANKIGIKDGDRVWVTSVAASGECIARVWEGVRPGTVSKAYGQGHWAYGRTATADFGRSATRGVNNNTIIPWELERLSGSNARNGGHAAVRIEKI</sequence>
<dbReference type="InterPro" id="IPR006657">
    <property type="entry name" value="MoPterin_dinucl-bd_dom"/>
</dbReference>
<evidence type="ECO:0000313" key="14">
    <source>
        <dbReference type="Proteomes" id="UP000199073"/>
    </source>
</evidence>
<reference evidence="13 14" key="1">
    <citation type="submission" date="2016-10" db="EMBL/GenBank/DDBJ databases">
        <authorList>
            <person name="de Groot N.N."/>
        </authorList>
    </citation>
    <scope>NUCLEOTIDE SEQUENCE [LARGE SCALE GENOMIC DNA]</scope>
    <source>
        <strain evidence="13 14">DSM 12130</strain>
    </source>
</reference>
<dbReference type="PANTHER" id="PTHR43742">
    <property type="entry name" value="TRIMETHYLAMINE-N-OXIDE REDUCTASE"/>
    <property type="match status" value="1"/>
</dbReference>
<keyword evidence="4" id="KW-0004">4Fe-4S</keyword>
<dbReference type="GO" id="GO:0051539">
    <property type="term" value="F:4 iron, 4 sulfur cluster binding"/>
    <property type="evidence" value="ECO:0007669"/>
    <property type="project" value="UniProtKB-KW"/>
</dbReference>
<dbReference type="EMBL" id="FNJI01000023">
    <property type="protein sequence ID" value="SDP50934.1"/>
    <property type="molecule type" value="Genomic_DNA"/>
</dbReference>
<evidence type="ECO:0000256" key="7">
    <source>
        <dbReference type="ARBA" id="ARBA00022729"/>
    </source>
</evidence>
<keyword evidence="9" id="KW-0408">Iron</keyword>
<dbReference type="PANTHER" id="PTHR43742:SF9">
    <property type="entry name" value="TETRATHIONATE REDUCTASE SUBUNIT A"/>
    <property type="match status" value="1"/>
</dbReference>
<dbReference type="GO" id="GO:0046872">
    <property type="term" value="F:metal ion binding"/>
    <property type="evidence" value="ECO:0007669"/>
    <property type="project" value="UniProtKB-KW"/>
</dbReference>
<dbReference type="SMART" id="SM00926">
    <property type="entry name" value="Molybdop_Fe4S4"/>
    <property type="match status" value="1"/>
</dbReference>
<evidence type="ECO:0000256" key="1">
    <source>
        <dbReference type="ARBA" id="ARBA00004196"/>
    </source>
</evidence>
<evidence type="ECO:0000256" key="6">
    <source>
        <dbReference type="ARBA" id="ARBA00022723"/>
    </source>
</evidence>
<evidence type="ECO:0000256" key="10">
    <source>
        <dbReference type="ARBA" id="ARBA00023014"/>
    </source>
</evidence>
<dbReference type="AlphaFoldDB" id="A0A1H0TAA2"/>
<protein>
    <submittedName>
        <fullName evidence="13">Tat (Twin-arginine translocation) pathway signal sequence</fullName>
    </submittedName>
</protein>
<dbReference type="Pfam" id="PF00384">
    <property type="entry name" value="Molybdopterin"/>
    <property type="match status" value="1"/>
</dbReference>
<evidence type="ECO:0000256" key="2">
    <source>
        <dbReference type="ARBA" id="ARBA00010312"/>
    </source>
</evidence>
<dbReference type="NCBIfam" id="TIGR01409">
    <property type="entry name" value="TAT_signal_seq"/>
    <property type="match status" value="1"/>
</dbReference>
<dbReference type="InterPro" id="IPR006311">
    <property type="entry name" value="TAT_signal"/>
</dbReference>
<evidence type="ECO:0000313" key="13">
    <source>
        <dbReference type="EMBL" id="SDP50934.1"/>
    </source>
</evidence>
<dbReference type="OrthoDB" id="9803192at2"/>
<dbReference type="GO" id="GO:0030313">
    <property type="term" value="C:cell envelope"/>
    <property type="evidence" value="ECO:0007669"/>
    <property type="project" value="UniProtKB-SubCell"/>
</dbReference>
<evidence type="ECO:0000256" key="4">
    <source>
        <dbReference type="ARBA" id="ARBA00022485"/>
    </source>
</evidence>
<dbReference type="Gene3D" id="3.40.228.10">
    <property type="entry name" value="Dimethylsulfoxide Reductase, domain 2"/>
    <property type="match status" value="1"/>
</dbReference>
<dbReference type="PROSITE" id="PS51318">
    <property type="entry name" value="TAT"/>
    <property type="match status" value="1"/>
</dbReference>
<dbReference type="RefSeq" id="WP_092224333.1">
    <property type="nucleotide sequence ID" value="NZ_FNJI01000023.1"/>
</dbReference>
<dbReference type="InterPro" id="IPR006963">
    <property type="entry name" value="Mopterin_OxRdtase_4Fe-4S_dom"/>
</dbReference>
<comment type="subunit">
    <text evidence="3">Heterodimer of a large and a small subunit.</text>
</comment>
<dbReference type="Pfam" id="PF01568">
    <property type="entry name" value="Molydop_binding"/>
    <property type="match status" value="1"/>
</dbReference>
<keyword evidence="6" id="KW-0479">Metal-binding</keyword>
<organism evidence="13 14">
    <name type="scientific">Desulforhopalus singaporensis</name>
    <dbReference type="NCBI Taxonomy" id="91360"/>
    <lineage>
        <taxon>Bacteria</taxon>
        <taxon>Pseudomonadati</taxon>
        <taxon>Thermodesulfobacteriota</taxon>
        <taxon>Desulfobulbia</taxon>
        <taxon>Desulfobulbales</taxon>
        <taxon>Desulfocapsaceae</taxon>
        <taxon>Desulforhopalus</taxon>
    </lineage>
</organism>
<evidence type="ECO:0000256" key="8">
    <source>
        <dbReference type="ARBA" id="ARBA00023002"/>
    </source>
</evidence>
<keyword evidence="7 11" id="KW-0732">Signal</keyword>
<proteinExistence type="inferred from homology"/>
<feature type="chain" id="PRO_5011667503" evidence="11">
    <location>
        <begin position="20"/>
        <end position="852"/>
    </location>
</feature>
<evidence type="ECO:0000256" key="11">
    <source>
        <dbReference type="SAM" id="SignalP"/>
    </source>
</evidence>
<dbReference type="InterPro" id="IPR006656">
    <property type="entry name" value="Mopterin_OxRdtase"/>
</dbReference>
<dbReference type="Gene3D" id="3.40.50.740">
    <property type="match status" value="1"/>
</dbReference>
<feature type="signal peptide" evidence="11">
    <location>
        <begin position="1"/>
        <end position="19"/>
    </location>
</feature>
<keyword evidence="5" id="KW-0500">Molybdenum</keyword>
<evidence type="ECO:0000256" key="9">
    <source>
        <dbReference type="ARBA" id="ARBA00023004"/>
    </source>
</evidence>
<dbReference type="Pfam" id="PF04879">
    <property type="entry name" value="Molybdop_Fe4S4"/>
    <property type="match status" value="1"/>
</dbReference>
<keyword evidence="8" id="KW-0560">Oxidoreductase</keyword>
<keyword evidence="10" id="KW-0411">Iron-sulfur</keyword>
<accession>A0A1H0TAA2</accession>
<comment type="similarity">
    <text evidence="2">Belongs to the prokaryotic molybdopterin-containing oxidoreductase family.</text>
</comment>
<comment type="subcellular location">
    <subcellularLocation>
        <location evidence="1">Cell envelope</location>
    </subcellularLocation>
</comment>
<evidence type="ECO:0000256" key="5">
    <source>
        <dbReference type="ARBA" id="ARBA00022505"/>
    </source>
</evidence>
<dbReference type="PROSITE" id="PS51257">
    <property type="entry name" value="PROKAR_LIPOPROTEIN"/>
    <property type="match status" value="1"/>
</dbReference>
<dbReference type="GO" id="GO:0043546">
    <property type="term" value="F:molybdopterin cofactor binding"/>
    <property type="evidence" value="ECO:0007669"/>
    <property type="project" value="InterPro"/>
</dbReference>
<dbReference type="STRING" id="91360.SAMN05660330_02985"/>
<dbReference type="InterPro" id="IPR009010">
    <property type="entry name" value="Asp_de-COase-like_dom_sf"/>
</dbReference>
<dbReference type="Proteomes" id="UP000199073">
    <property type="component" value="Unassembled WGS sequence"/>
</dbReference>